<dbReference type="InterPro" id="IPR035890">
    <property type="entry name" value="Anti-sigma-28_factor_FlgM_sf"/>
</dbReference>
<evidence type="ECO:0000313" key="2">
    <source>
        <dbReference type="EMBL" id="TBR81099.1"/>
    </source>
</evidence>
<evidence type="ECO:0000259" key="1">
    <source>
        <dbReference type="Pfam" id="PF04316"/>
    </source>
</evidence>
<dbReference type="Pfam" id="PF04316">
    <property type="entry name" value="FlgM"/>
    <property type="match status" value="1"/>
</dbReference>
<evidence type="ECO:0000313" key="3">
    <source>
        <dbReference type="Proteomes" id="UP000292583"/>
    </source>
</evidence>
<keyword evidence="2" id="KW-0969">Cilium</keyword>
<keyword evidence="3" id="KW-1185">Reference proteome</keyword>
<dbReference type="InterPro" id="IPR031316">
    <property type="entry name" value="FlgM_C"/>
</dbReference>
<name>A0A4V2JQI1_9BACT</name>
<protein>
    <submittedName>
        <fullName evidence="2">Flagellar biosynthesis anti-sigma factor FlgM</fullName>
    </submittedName>
</protein>
<feature type="domain" description="Anti-sigma-28 factor FlgM C-terminal" evidence="1">
    <location>
        <begin position="21"/>
        <end position="62"/>
    </location>
</feature>
<reference evidence="2 3" key="1">
    <citation type="submission" date="2018-07" db="EMBL/GenBank/DDBJ databases">
        <title>Campylobacter zealandensis sp. nov., isolated from birds and water in New Zealand.</title>
        <authorList>
            <person name="Wilkinson D.A."/>
            <person name="Biggs P.J."/>
            <person name="French N.P."/>
            <person name="Midwinter A.C."/>
        </authorList>
    </citation>
    <scope>NUCLEOTIDE SEQUENCE [LARGE SCALE GENOMIC DNA]</scope>
    <source>
        <strain evidence="2 3">B423b</strain>
    </source>
</reference>
<dbReference type="AlphaFoldDB" id="A0A4V2JQI1"/>
<dbReference type="RefSeq" id="WP_131162897.1">
    <property type="nucleotide sequence ID" value="NZ_QPGQ01000001.1"/>
</dbReference>
<dbReference type="EMBL" id="QPGR01000007">
    <property type="protein sequence ID" value="TBR81099.1"/>
    <property type="molecule type" value="Genomic_DNA"/>
</dbReference>
<dbReference type="SUPFAM" id="SSF101498">
    <property type="entry name" value="Anti-sigma factor FlgM"/>
    <property type="match status" value="1"/>
</dbReference>
<comment type="caution">
    <text evidence="2">The sequence shown here is derived from an EMBL/GenBank/DDBJ whole genome shotgun (WGS) entry which is preliminary data.</text>
</comment>
<dbReference type="OrthoDB" id="5340044at2"/>
<proteinExistence type="predicted"/>
<accession>A0A4V2JQI1</accession>
<organism evidence="2 3">
    <name type="scientific">Campylobacter novaezeelandiae</name>
    <dbReference type="NCBI Taxonomy" id="2267891"/>
    <lineage>
        <taxon>Bacteria</taxon>
        <taxon>Pseudomonadati</taxon>
        <taxon>Campylobacterota</taxon>
        <taxon>Epsilonproteobacteria</taxon>
        <taxon>Campylobacterales</taxon>
        <taxon>Campylobacteraceae</taxon>
        <taxon>Campylobacter</taxon>
    </lineage>
</organism>
<keyword evidence="2" id="KW-0282">Flagellum</keyword>
<sequence length="66" mass="7207">MINPVKQGYLSSIAAVDTNKSDKKIKLDNTQKTENEKVAKIAEQIKNGEYKIDLKATASAIADSLI</sequence>
<dbReference type="Proteomes" id="UP000292583">
    <property type="component" value="Unassembled WGS sequence"/>
</dbReference>
<gene>
    <name evidence="2" type="ORF">DU473_04665</name>
</gene>
<keyword evidence="2" id="KW-0966">Cell projection</keyword>